<organism evidence="6 7">
    <name type="scientific">Tothia fuscella</name>
    <dbReference type="NCBI Taxonomy" id="1048955"/>
    <lineage>
        <taxon>Eukaryota</taxon>
        <taxon>Fungi</taxon>
        <taxon>Dikarya</taxon>
        <taxon>Ascomycota</taxon>
        <taxon>Pezizomycotina</taxon>
        <taxon>Dothideomycetes</taxon>
        <taxon>Pleosporomycetidae</taxon>
        <taxon>Venturiales</taxon>
        <taxon>Cylindrosympodiaceae</taxon>
        <taxon>Tothia</taxon>
    </lineage>
</organism>
<keyword evidence="3" id="KW-0551">Lipid droplet</keyword>
<keyword evidence="5" id="KW-1133">Transmembrane helix</keyword>
<evidence type="ECO:0000313" key="7">
    <source>
        <dbReference type="Proteomes" id="UP000800235"/>
    </source>
</evidence>
<name>A0A9P4P101_9PEZI</name>
<evidence type="ECO:0000256" key="3">
    <source>
        <dbReference type="ARBA" id="ARBA00022677"/>
    </source>
</evidence>
<keyword evidence="5" id="KW-0812">Transmembrane</keyword>
<dbReference type="EMBL" id="MU007015">
    <property type="protein sequence ID" value="KAF2434699.1"/>
    <property type="molecule type" value="Genomic_DNA"/>
</dbReference>
<feature type="non-terminal residue" evidence="6">
    <location>
        <position position="1"/>
    </location>
</feature>
<dbReference type="PANTHER" id="PTHR13390">
    <property type="entry name" value="LIPASE"/>
    <property type="match status" value="1"/>
</dbReference>
<evidence type="ECO:0000256" key="1">
    <source>
        <dbReference type="ARBA" id="ARBA00004502"/>
    </source>
</evidence>
<dbReference type="Gene3D" id="3.40.50.1820">
    <property type="entry name" value="alpha/beta hydrolase"/>
    <property type="match status" value="1"/>
</dbReference>
<evidence type="ECO:0000256" key="4">
    <source>
        <dbReference type="ARBA" id="ARBA00022801"/>
    </source>
</evidence>
<keyword evidence="7" id="KW-1185">Reference proteome</keyword>
<dbReference type="GO" id="GO:0005811">
    <property type="term" value="C:lipid droplet"/>
    <property type="evidence" value="ECO:0007669"/>
    <property type="project" value="UniProtKB-SubCell"/>
</dbReference>
<dbReference type="AlphaFoldDB" id="A0A9P4P101"/>
<gene>
    <name evidence="6" type="ORF">EJ08DRAFT_549946</name>
</gene>
<evidence type="ECO:0000256" key="2">
    <source>
        <dbReference type="ARBA" id="ARBA00008300"/>
    </source>
</evidence>
<dbReference type="GO" id="GO:0019915">
    <property type="term" value="P:lipid storage"/>
    <property type="evidence" value="ECO:0007669"/>
    <property type="project" value="InterPro"/>
</dbReference>
<dbReference type="PANTHER" id="PTHR13390:SF0">
    <property type="entry name" value="LIPID DROPLET-ASSOCIATED HYDROLASE"/>
    <property type="match status" value="1"/>
</dbReference>
<evidence type="ECO:0000256" key="5">
    <source>
        <dbReference type="SAM" id="Phobius"/>
    </source>
</evidence>
<evidence type="ECO:0000313" key="6">
    <source>
        <dbReference type="EMBL" id="KAF2434699.1"/>
    </source>
</evidence>
<keyword evidence="5" id="KW-0472">Membrane</keyword>
<evidence type="ECO:0008006" key="8">
    <source>
        <dbReference type="Google" id="ProtNLM"/>
    </source>
</evidence>
<keyword evidence="4" id="KW-0378">Hydrolase</keyword>
<protein>
    <recommendedName>
        <fullName evidence="8">Lipid droplet-associated hydrolase</fullName>
    </recommendedName>
</protein>
<dbReference type="OrthoDB" id="448051at2759"/>
<feature type="transmembrane region" description="Helical" evidence="5">
    <location>
        <begin position="162"/>
        <end position="183"/>
    </location>
</feature>
<sequence>TIIFMTGNPGLIEYYRAFLNHLHTTLTTSSNLAANFNIIGKSLIGFELSNSQSSNQRASWQKEAGLNHAPPFSLAEVIDAAERNVIDAEGEGDRLILVGHSVGAYICLEIAQRHRRRLEGGMDLREGEEPNIVGGICLFPTVVDIGESKQGVMLTKLSNLPFFQTVFPVLISAILTIIPTFILQTLVKVFTGFQPPSVAATTAFLKSKHGVQQALHMGADEMRTITTNKWDDEIWGAAHPSSSGIPRPKLFFYFGKRDHWVADRTRDDLLQLRGRSLDREGEEWKPNMEIDELGAPHAFVDAFSIPIAEKVREYVEEIVRA</sequence>
<accession>A0A9P4P101</accession>
<dbReference type="InterPro" id="IPR019363">
    <property type="entry name" value="LDAH"/>
</dbReference>
<feature type="non-terminal residue" evidence="6">
    <location>
        <position position="321"/>
    </location>
</feature>
<comment type="subcellular location">
    <subcellularLocation>
        <location evidence="1">Lipid droplet</location>
    </subcellularLocation>
</comment>
<dbReference type="InterPro" id="IPR029058">
    <property type="entry name" value="AB_hydrolase_fold"/>
</dbReference>
<reference evidence="6" key="1">
    <citation type="journal article" date="2020" name="Stud. Mycol.">
        <title>101 Dothideomycetes genomes: a test case for predicting lifestyles and emergence of pathogens.</title>
        <authorList>
            <person name="Haridas S."/>
            <person name="Albert R."/>
            <person name="Binder M."/>
            <person name="Bloem J."/>
            <person name="Labutti K."/>
            <person name="Salamov A."/>
            <person name="Andreopoulos B."/>
            <person name="Baker S."/>
            <person name="Barry K."/>
            <person name="Bills G."/>
            <person name="Bluhm B."/>
            <person name="Cannon C."/>
            <person name="Castanera R."/>
            <person name="Culley D."/>
            <person name="Daum C."/>
            <person name="Ezra D."/>
            <person name="Gonzalez J."/>
            <person name="Henrissat B."/>
            <person name="Kuo A."/>
            <person name="Liang C."/>
            <person name="Lipzen A."/>
            <person name="Lutzoni F."/>
            <person name="Magnuson J."/>
            <person name="Mondo S."/>
            <person name="Nolan M."/>
            <person name="Ohm R."/>
            <person name="Pangilinan J."/>
            <person name="Park H.-J."/>
            <person name="Ramirez L."/>
            <person name="Alfaro M."/>
            <person name="Sun H."/>
            <person name="Tritt A."/>
            <person name="Yoshinaga Y."/>
            <person name="Zwiers L.-H."/>
            <person name="Turgeon B."/>
            <person name="Goodwin S."/>
            <person name="Spatafora J."/>
            <person name="Crous P."/>
            <person name="Grigoriev I."/>
        </authorList>
    </citation>
    <scope>NUCLEOTIDE SEQUENCE</scope>
    <source>
        <strain evidence="6">CBS 130266</strain>
    </source>
</reference>
<dbReference type="GO" id="GO:0016298">
    <property type="term" value="F:lipase activity"/>
    <property type="evidence" value="ECO:0007669"/>
    <property type="project" value="InterPro"/>
</dbReference>
<dbReference type="Pfam" id="PF10230">
    <property type="entry name" value="LIDHydrolase"/>
    <property type="match status" value="1"/>
</dbReference>
<dbReference type="SUPFAM" id="SSF53474">
    <property type="entry name" value="alpha/beta-Hydrolases"/>
    <property type="match status" value="1"/>
</dbReference>
<comment type="similarity">
    <text evidence="2">Belongs to the AB hydrolase superfamily. LDAH family.</text>
</comment>
<dbReference type="Proteomes" id="UP000800235">
    <property type="component" value="Unassembled WGS sequence"/>
</dbReference>
<proteinExistence type="inferred from homology"/>
<comment type="caution">
    <text evidence="6">The sequence shown here is derived from an EMBL/GenBank/DDBJ whole genome shotgun (WGS) entry which is preliminary data.</text>
</comment>